<proteinExistence type="predicted"/>
<evidence type="ECO:0000313" key="1">
    <source>
        <dbReference type="EMBL" id="EWC44552.1"/>
    </source>
</evidence>
<accession>W7HWW3</accession>
<dbReference type="Proteomes" id="UP000024837">
    <property type="component" value="Unassembled WGS sequence"/>
</dbReference>
<dbReference type="OrthoDB" id="5427141at2759"/>
<evidence type="ECO:0000313" key="2">
    <source>
        <dbReference type="Proteomes" id="UP000024837"/>
    </source>
</evidence>
<dbReference type="AlphaFoldDB" id="W7HWW3"/>
<dbReference type="HOGENOM" id="CLU_450558_0_0_1"/>
<keyword evidence="2" id="KW-1185">Reference proteome</keyword>
<dbReference type="InterPro" id="IPR027796">
    <property type="entry name" value="OTT_1508_deam-like"/>
</dbReference>
<protein>
    <submittedName>
        <fullName evidence="1">Uncharacterized protein</fullName>
    </submittedName>
</protein>
<sequence length="541" mass="59465">MSVINLPEIVLSPELALHKEFYTQWHAIALVEPQQPRPGGMAPLADRNVGILQAIAVLLTTSPGEAVAVSAQTFSKRNVVTYACSPGTAAHAMDTNTFNAHQIYARRLAYAFDRAAQMPAQIAPDDKARILDDSMGLVIRGCKAKLLSRVRKLQETMKKVAYGNRGSGISGVDGEVPVDAASLEDYRNYQYASHLFPLFRLDAITEEQLEEFASGVMRCRTGRVVSNATRPVMNWLGSFAMFVIKFNAEKGVRGGGERGGQQGAYDGAEVLGGGLEEVHESLEESELVKDLYHIVTTCSAILKVQHVEMVVGDPGLWKRMVKLAEYAVALVRILEAVAGKKTELFVKEVCGPRKAHGWFPRDAHCMVSYYHDKFGGRKFTADQLYEVFRHPNNFPADRACRPYGMFNQVPFTVHPEITLSMYLTRSGHLCHRLERRGTKLRLGVSKPTCWLCGRWMLALNEAKGVVLLVGGGASQKNVKGWRVPDDAGQLVGGDAVEKANSKVFGMVAGMARTISYEVLKNYGLDASGMFFHRPPSGESGL</sequence>
<organism evidence="1 2">
    <name type="scientific">Drechslerella stenobrocha 248</name>
    <dbReference type="NCBI Taxonomy" id="1043628"/>
    <lineage>
        <taxon>Eukaryota</taxon>
        <taxon>Fungi</taxon>
        <taxon>Dikarya</taxon>
        <taxon>Ascomycota</taxon>
        <taxon>Pezizomycotina</taxon>
        <taxon>Orbiliomycetes</taxon>
        <taxon>Orbiliales</taxon>
        <taxon>Orbiliaceae</taxon>
        <taxon>Drechslerella</taxon>
    </lineage>
</organism>
<dbReference type="Pfam" id="PF14441">
    <property type="entry name" value="OTT_1508_deam"/>
    <property type="match status" value="1"/>
</dbReference>
<reference evidence="1 2" key="1">
    <citation type="submission" date="2013-05" db="EMBL/GenBank/DDBJ databases">
        <title>Drechslerella stenobrocha genome reveals carnivorous origination and mechanical trapping mechanism of predatory fungi.</title>
        <authorList>
            <person name="Liu X."/>
            <person name="Zhang W."/>
            <person name="Liu K."/>
        </authorList>
    </citation>
    <scope>NUCLEOTIDE SEQUENCE [LARGE SCALE GENOMIC DNA]</scope>
    <source>
        <strain evidence="1 2">248</strain>
    </source>
</reference>
<name>W7HWW3_9PEZI</name>
<dbReference type="EMBL" id="KI966440">
    <property type="protein sequence ID" value="EWC44552.1"/>
    <property type="molecule type" value="Genomic_DNA"/>
</dbReference>
<gene>
    <name evidence="1" type="ORF">DRE_06724</name>
</gene>